<dbReference type="GO" id="GO:0051287">
    <property type="term" value="F:NAD binding"/>
    <property type="evidence" value="ECO:0007669"/>
    <property type="project" value="InterPro"/>
</dbReference>
<dbReference type="Gene3D" id="3.40.50.720">
    <property type="entry name" value="NAD(P)-binding Rossmann-like Domain"/>
    <property type="match status" value="2"/>
</dbReference>
<reference evidence="14" key="2">
    <citation type="submission" date="2020-09" db="EMBL/GenBank/DDBJ databases">
        <authorList>
            <person name="Sun Q."/>
            <person name="Zhou Y."/>
        </authorList>
    </citation>
    <scope>NUCLEOTIDE SEQUENCE</scope>
    <source>
        <strain evidence="14">CGMCC 4.7308</strain>
    </source>
</reference>
<dbReference type="Proteomes" id="UP000655208">
    <property type="component" value="Unassembled WGS sequence"/>
</dbReference>
<evidence type="ECO:0000313" key="14">
    <source>
        <dbReference type="EMBL" id="GGL87470.1"/>
    </source>
</evidence>
<dbReference type="PANTHER" id="PTHR43750">
    <property type="entry name" value="UDP-GLUCOSE 6-DEHYDROGENASE TUAD"/>
    <property type="match status" value="1"/>
</dbReference>
<dbReference type="FunFam" id="1.20.5.100:FF:000001">
    <property type="entry name" value="UDP-glucose 6-dehydrogenase"/>
    <property type="match status" value="1"/>
</dbReference>
<comment type="similarity">
    <text evidence="2 8">Belongs to the UDP-glucose/GDP-mannose dehydrogenase family.</text>
</comment>
<dbReference type="InterPro" id="IPR014026">
    <property type="entry name" value="UDP-Glc/GDP-Man_DH_dimer"/>
</dbReference>
<protein>
    <recommendedName>
        <fullName evidence="3 8">UDP-glucose 6-dehydrogenase</fullName>
        <ecNumber evidence="3 8">1.1.1.22</ecNumber>
    </recommendedName>
</protein>
<evidence type="ECO:0000313" key="15">
    <source>
        <dbReference type="Proteomes" id="UP000655208"/>
    </source>
</evidence>
<evidence type="ECO:0000256" key="11">
    <source>
        <dbReference type="PIRSR" id="PIRSR500134-3"/>
    </source>
</evidence>
<dbReference type="InterPro" id="IPR036291">
    <property type="entry name" value="NAD(P)-bd_dom_sf"/>
</dbReference>
<dbReference type="InterPro" id="IPR008927">
    <property type="entry name" value="6-PGluconate_DH-like_C_sf"/>
</dbReference>
<keyword evidence="15" id="KW-1185">Reference proteome</keyword>
<dbReference type="EMBL" id="BMNA01000001">
    <property type="protein sequence ID" value="GGL87470.1"/>
    <property type="molecule type" value="Genomic_DNA"/>
</dbReference>
<keyword evidence="5 8" id="KW-0520">NAD</keyword>
<evidence type="ECO:0000256" key="4">
    <source>
        <dbReference type="ARBA" id="ARBA00023002"/>
    </source>
</evidence>
<organism evidence="14 15">
    <name type="scientific">Nakamurella endophytica</name>
    <dbReference type="NCBI Taxonomy" id="1748367"/>
    <lineage>
        <taxon>Bacteria</taxon>
        <taxon>Bacillati</taxon>
        <taxon>Actinomycetota</taxon>
        <taxon>Actinomycetes</taxon>
        <taxon>Nakamurellales</taxon>
        <taxon>Nakamurellaceae</taxon>
        <taxon>Nakamurella</taxon>
    </lineage>
</organism>
<evidence type="ECO:0000256" key="7">
    <source>
        <dbReference type="ARBA" id="ARBA00053241"/>
    </source>
</evidence>
<dbReference type="AlphaFoldDB" id="A0A917SLU7"/>
<dbReference type="EC" id="1.1.1.22" evidence="3 8"/>
<feature type="binding site" evidence="10">
    <location>
        <position position="265"/>
    </location>
    <ligand>
        <name>substrate</name>
    </ligand>
</feature>
<accession>A0A917SLU7</accession>
<evidence type="ECO:0000256" key="8">
    <source>
        <dbReference type="PIRNR" id="PIRNR000124"/>
    </source>
</evidence>
<comment type="catalytic activity">
    <reaction evidence="6 8">
        <text>UDP-alpha-D-glucose + 2 NAD(+) + H2O = UDP-alpha-D-glucuronate + 2 NADH + 3 H(+)</text>
        <dbReference type="Rhea" id="RHEA:23596"/>
        <dbReference type="ChEBI" id="CHEBI:15377"/>
        <dbReference type="ChEBI" id="CHEBI:15378"/>
        <dbReference type="ChEBI" id="CHEBI:57540"/>
        <dbReference type="ChEBI" id="CHEBI:57945"/>
        <dbReference type="ChEBI" id="CHEBI:58052"/>
        <dbReference type="ChEBI" id="CHEBI:58885"/>
        <dbReference type="EC" id="1.1.1.22"/>
    </reaction>
</comment>
<feature type="binding site" evidence="11">
    <location>
        <position position="89"/>
    </location>
    <ligand>
        <name>NAD(+)</name>
        <dbReference type="ChEBI" id="CHEBI:57540"/>
    </ligand>
</feature>
<dbReference type="SUPFAM" id="SSF51735">
    <property type="entry name" value="NAD(P)-binding Rossmann-fold domains"/>
    <property type="match status" value="1"/>
</dbReference>
<evidence type="ECO:0000256" key="12">
    <source>
        <dbReference type="SAM" id="SignalP"/>
    </source>
</evidence>
<dbReference type="Gene3D" id="1.20.5.100">
    <property type="entry name" value="Cytochrome c1, transmembrane anchor, C-terminal"/>
    <property type="match status" value="1"/>
</dbReference>
<comment type="pathway">
    <text evidence="1">Nucleotide-sugar biosynthesis; UDP-alpha-D-glucuronate biosynthesis; UDP-alpha-D-glucuronate from UDP-alpha-D-glucose: step 1/1.</text>
</comment>
<feature type="binding site" evidence="11">
    <location>
        <position position="125"/>
    </location>
    <ligand>
        <name>NAD(+)</name>
        <dbReference type="ChEBI" id="CHEBI:57540"/>
    </ligand>
</feature>
<evidence type="ECO:0000256" key="10">
    <source>
        <dbReference type="PIRSR" id="PIRSR500134-2"/>
    </source>
</evidence>
<feature type="signal peptide" evidence="12">
    <location>
        <begin position="1"/>
        <end position="20"/>
    </location>
</feature>
<dbReference type="Pfam" id="PF03720">
    <property type="entry name" value="UDPG_MGDP_dh_C"/>
    <property type="match status" value="1"/>
</dbReference>
<dbReference type="InterPro" id="IPR036220">
    <property type="entry name" value="UDP-Glc/GDP-Man_DH_C_sf"/>
</dbReference>
<keyword evidence="12" id="KW-0732">Signal</keyword>
<name>A0A917SLU7_9ACTN</name>
<evidence type="ECO:0000259" key="13">
    <source>
        <dbReference type="SMART" id="SM00984"/>
    </source>
</evidence>
<dbReference type="InterPro" id="IPR001732">
    <property type="entry name" value="UDP-Glc/GDP-Man_DH_N"/>
</dbReference>
<feature type="binding site" evidence="10">
    <location>
        <begin position="153"/>
        <end position="156"/>
    </location>
    <ligand>
        <name>substrate</name>
    </ligand>
</feature>
<keyword evidence="4 8" id="KW-0560">Oxidoreductase</keyword>
<dbReference type="SUPFAM" id="SSF48179">
    <property type="entry name" value="6-phosphogluconate dehydrogenase C-terminal domain-like"/>
    <property type="match status" value="1"/>
</dbReference>
<feature type="binding site" evidence="11">
    <location>
        <position position="271"/>
    </location>
    <ligand>
        <name>NAD(+)</name>
        <dbReference type="ChEBI" id="CHEBI:57540"/>
    </ligand>
</feature>
<dbReference type="NCBIfam" id="TIGR03026">
    <property type="entry name" value="NDP-sugDHase"/>
    <property type="match status" value="1"/>
</dbReference>
<feature type="binding site" evidence="10">
    <location>
        <position position="331"/>
    </location>
    <ligand>
        <name>substrate</name>
    </ligand>
</feature>
<comment type="function">
    <text evidence="7">Catalyzes the conversion of UDP-glucose into UDP-glucuronate, one of the precursors of teichuronic acid.</text>
</comment>
<evidence type="ECO:0000256" key="3">
    <source>
        <dbReference type="ARBA" id="ARBA00012954"/>
    </source>
</evidence>
<feature type="binding site" evidence="11">
    <location>
        <position position="338"/>
    </location>
    <ligand>
        <name>NAD(+)</name>
        <dbReference type="ChEBI" id="CHEBI:57540"/>
    </ligand>
</feature>
<proteinExistence type="inferred from homology"/>
<sequence>MRRMTTVTVIGCGYLGAVHAACMAALGHDVTGIDVDERKIAQLAAGQSPFFEPEFPELLQSSLASGRLRFSTDMAAAAGNRVHFLCVGTPQRKGEYAADMKFVDAAMQSLLPHLSDGDLVVGKSTVPVGTAARLADLVDEAGSGALLAWNPEFLREGFAVQDTLHPDRLVYGLPAGDAGKTAKDLLDEVYATPLSDGTPLVVADYATAELVKVAANSFLATKISFINAMAEVCEATGADVTLLADAIGHDTRIGRRFLNAGLGFGGGCLPKDIRAFMARAGELGADQALAFLREIDSINLRRRVRMVDLAREVCGGTIVGKRVAVLGAAFKPNSDDIRDSPALNVAAQMQLQGASVVVTDPEAVDNARRAWPDLAYADSMTEAVTGADLVLVLTEWQEYRDADPEAVGELVAARRMLDGRNALDPARWRAAGWTYRALGRP</sequence>
<dbReference type="PANTHER" id="PTHR43750:SF3">
    <property type="entry name" value="UDP-GLUCOSE 6-DEHYDROGENASE TUAD"/>
    <property type="match status" value="1"/>
</dbReference>
<feature type="binding site" evidence="10">
    <location>
        <position position="212"/>
    </location>
    <ligand>
        <name>substrate</name>
    </ligand>
</feature>
<dbReference type="PIRSF" id="PIRSF500134">
    <property type="entry name" value="UDPglc_DH_bac"/>
    <property type="match status" value="1"/>
</dbReference>
<evidence type="ECO:0000256" key="9">
    <source>
        <dbReference type="PIRSR" id="PIRSR500134-1"/>
    </source>
</evidence>
<evidence type="ECO:0000256" key="2">
    <source>
        <dbReference type="ARBA" id="ARBA00006601"/>
    </source>
</evidence>
<dbReference type="InterPro" id="IPR028357">
    <property type="entry name" value="UDPglc_DH_bac"/>
</dbReference>
<reference evidence="14" key="1">
    <citation type="journal article" date="2014" name="Int. J. Syst. Evol. Microbiol.">
        <title>Complete genome sequence of Corynebacterium casei LMG S-19264T (=DSM 44701T), isolated from a smear-ripened cheese.</title>
        <authorList>
            <consortium name="US DOE Joint Genome Institute (JGI-PGF)"/>
            <person name="Walter F."/>
            <person name="Albersmeier A."/>
            <person name="Kalinowski J."/>
            <person name="Ruckert C."/>
        </authorList>
    </citation>
    <scope>NUCLEOTIDE SEQUENCE</scope>
    <source>
        <strain evidence="14">CGMCC 4.7308</strain>
    </source>
</reference>
<comment type="caution">
    <text evidence="14">The sequence shown here is derived from an EMBL/GenBank/DDBJ whole genome shotgun (WGS) entry which is preliminary data.</text>
</comment>
<evidence type="ECO:0000256" key="6">
    <source>
        <dbReference type="ARBA" id="ARBA00047473"/>
    </source>
</evidence>
<feature type="domain" description="UDP-glucose/GDP-mannose dehydrogenase C-terminal" evidence="13">
    <location>
        <begin position="324"/>
        <end position="425"/>
    </location>
</feature>
<gene>
    <name evidence="14" type="ORF">GCM10011594_03840</name>
</gene>
<feature type="binding site" evidence="11">
    <location>
        <position position="39"/>
    </location>
    <ligand>
        <name>NAD(+)</name>
        <dbReference type="ChEBI" id="CHEBI:57540"/>
    </ligand>
</feature>
<dbReference type="SMART" id="SM00984">
    <property type="entry name" value="UDPG_MGDP_dh_C"/>
    <property type="match status" value="1"/>
</dbReference>
<dbReference type="GO" id="GO:0003979">
    <property type="term" value="F:UDP-glucose 6-dehydrogenase activity"/>
    <property type="evidence" value="ECO:0007669"/>
    <property type="project" value="UniProtKB-EC"/>
</dbReference>
<dbReference type="PIRSF" id="PIRSF000124">
    <property type="entry name" value="UDPglc_GDPman_dh"/>
    <property type="match status" value="1"/>
</dbReference>
<dbReference type="Pfam" id="PF03721">
    <property type="entry name" value="UDPG_MGDP_dh_N"/>
    <property type="match status" value="1"/>
</dbReference>
<dbReference type="InterPro" id="IPR014027">
    <property type="entry name" value="UDP-Glc/GDP-Man_DH_C"/>
</dbReference>
<feature type="active site" description="Nucleophile" evidence="9">
    <location>
        <position position="268"/>
    </location>
</feature>
<evidence type="ECO:0000256" key="1">
    <source>
        <dbReference type="ARBA" id="ARBA00004701"/>
    </source>
</evidence>
<feature type="binding site" evidence="11">
    <location>
        <position position="34"/>
    </location>
    <ligand>
        <name>NAD(+)</name>
        <dbReference type="ChEBI" id="CHEBI:57540"/>
    </ligand>
</feature>
<feature type="chain" id="PRO_5037149846" description="UDP-glucose 6-dehydrogenase" evidence="12">
    <location>
        <begin position="21"/>
        <end position="441"/>
    </location>
</feature>
<dbReference type="GO" id="GO:0000271">
    <property type="term" value="P:polysaccharide biosynthetic process"/>
    <property type="evidence" value="ECO:0007669"/>
    <property type="project" value="InterPro"/>
</dbReference>
<evidence type="ECO:0000256" key="5">
    <source>
        <dbReference type="ARBA" id="ARBA00023027"/>
    </source>
</evidence>
<feature type="binding site" evidence="10">
    <location>
        <begin position="257"/>
        <end position="261"/>
    </location>
    <ligand>
        <name>substrate</name>
    </ligand>
</feature>
<feature type="binding site" evidence="11">
    <location>
        <position position="156"/>
    </location>
    <ligand>
        <name>NAD(+)</name>
        <dbReference type="ChEBI" id="CHEBI:57540"/>
    </ligand>
</feature>
<dbReference type="Pfam" id="PF00984">
    <property type="entry name" value="UDPG_MGDP_dh"/>
    <property type="match status" value="1"/>
</dbReference>
<dbReference type="SUPFAM" id="SSF52413">
    <property type="entry name" value="UDP-glucose/GDP-mannose dehydrogenase C-terminal domain"/>
    <property type="match status" value="1"/>
</dbReference>
<dbReference type="InterPro" id="IPR017476">
    <property type="entry name" value="UDP-Glc/GDP-Man"/>
</dbReference>